<dbReference type="RefSeq" id="WP_077027253.1">
    <property type="nucleotide sequence ID" value="NZ_CP017641.1"/>
</dbReference>
<feature type="transmembrane region" description="Helical" evidence="2">
    <location>
        <begin position="88"/>
        <end position="108"/>
    </location>
</feature>
<feature type="region of interest" description="Disordered" evidence="1">
    <location>
        <begin position="1"/>
        <end position="22"/>
    </location>
</feature>
<evidence type="ECO:0000313" key="4">
    <source>
        <dbReference type="Proteomes" id="UP000187735"/>
    </source>
</evidence>
<keyword evidence="2" id="KW-1133">Transmembrane helix</keyword>
<dbReference type="KEGG" id="fmr:Fuma_05869"/>
<keyword evidence="4" id="KW-1185">Reference proteome</keyword>
<sequence length="175" mass="19025">MSGNQYGDDVPEEYNPFQAPQSIDEAGSHAGSHVEEVRRKHLSHEASLKSVGTLYLLGGGLTLLGLFWGLAITMSGGRGRPPSGSTDLTIFILPFALAVMQLVTAVGLRRLRPWARITSGILSALSLFWIPLGTIMGAYILYLLLSAKGRMVFSGPSGIIVGRDRVLRSRRGWRF</sequence>
<gene>
    <name evidence="3" type="ORF">Fuma_05869</name>
</gene>
<proteinExistence type="predicted"/>
<evidence type="ECO:0000313" key="3">
    <source>
        <dbReference type="EMBL" id="APZ96201.1"/>
    </source>
</evidence>
<organism evidence="3 4">
    <name type="scientific">Fuerstiella marisgermanici</name>
    <dbReference type="NCBI Taxonomy" id="1891926"/>
    <lineage>
        <taxon>Bacteria</taxon>
        <taxon>Pseudomonadati</taxon>
        <taxon>Planctomycetota</taxon>
        <taxon>Planctomycetia</taxon>
        <taxon>Planctomycetales</taxon>
        <taxon>Planctomycetaceae</taxon>
        <taxon>Fuerstiella</taxon>
    </lineage>
</organism>
<dbReference type="EMBL" id="CP017641">
    <property type="protein sequence ID" value="APZ96201.1"/>
    <property type="molecule type" value="Genomic_DNA"/>
</dbReference>
<keyword evidence="2" id="KW-0812">Transmembrane</keyword>
<reference evidence="3 4" key="1">
    <citation type="journal article" date="2016" name="Front. Microbiol.">
        <title>Fuerstia marisgermanicae gen. nov., sp. nov., an Unusual Member of the Phylum Planctomycetes from the German Wadden Sea.</title>
        <authorList>
            <person name="Kohn T."/>
            <person name="Heuer A."/>
            <person name="Jogler M."/>
            <person name="Vollmers J."/>
            <person name="Boedeker C."/>
            <person name="Bunk B."/>
            <person name="Rast P."/>
            <person name="Borchert D."/>
            <person name="Glockner I."/>
            <person name="Freese H.M."/>
            <person name="Klenk H.P."/>
            <person name="Overmann J."/>
            <person name="Kaster A.K."/>
            <person name="Rohde M."/>
            <person name="Wiegand S."/>
            <person name="Jogler C."/>
        </authorList>
    </citation>
    <scope>NUCLEOTIDE SEQUENCE [LARGE SCALE GENOMIC DNA]</scope>
    <source>
        <strain evidence="3 4">NH11</strain>
    </source>
</reference>
<evidence type="ECO:0000256" key="2">
    <source>
        <dbReference type="SAM" id="Phobius"/>
    </source>
</evidence>
<protein>
    <submittedName>
        <fullName evidence="3">Uncharacterized protein</fullName>
    </submittedName>
</protein>
<evidence type="ECO:0000256" key="1">
    <source>
        <dbReference type="SAM" id="MobiDB-lite"/>
    </source>
</evidence>
<accession>A0A1P8WQ66</accession>
<feature type="transmembrane region" description="Helical" evidence="2">
    <location>
        <begin position="120"/>
        <end position="145"/>
    </location>
</feature>
<name>A0A1P8WQ66_9PLAN</name>
<dbReference type="AlphaFoldDB" id="A0A1P8WQ66"/>
<keyword evidence="2" id="KW-0472">Membrane</keyword>
<dbReference type="OrthoDB" id="291010at2"/>
<feature type="transmembrane region" description="Helical" evidence="2">
    <location>
        <begin position="48"/>
        <end position="68"/>
    </location>
</feature>
<dbReference type="Proteomes" id="UP000187735">
    <property type="component" value="Chromosome"/>
</dbReference>